<accession>A0A9P5H5W2</accession>
<comment type="caution">
    <text evidence="2">The sequence shown here is derived from an EMBL/GenBank/DDBJ whole genome shotgun (WGS) entry which is preliminary data.</text>
</comment>
<protein>
    <submittedName>
        <fullName evidence="2">Uncharacterized protein</fullName>
    </submittedName>
</protein>
<feature type="compositionally biased region" description="Polar residues" evidence="1">
    <location>
        <begin position="124"/>
        <end position="133"/>
    </location>
</feature>
<reference evidence="2" key="1">
    <citation type="submission" date="2020-03" db="EMBL/GenBank/DDBJ databases">
        <title>Draft Genome Sequence of Cylindrodendrum hubeiense.</title>
        <authorList>
            <person name="Buettner E."/>
            <person name="Kellner H."/>
        </authorList>
    </citation>
    <scope>NUCLEOTIDE SEQUENCE</scope>
    <source>
        <strain evidence="2">IHI 201604</strain>
    </source>
</reference>
<organism evidence="2 3">
    <name type="scientific">Cylindrodendrum hubeiense</name>
    <dbReference type="NCBI Taxonomy" id="595255"/>
    <lineage>
        <taxon>Eukaryota</taxon>
        <taxon>Fungi</taxon>
        <taxon>Dikarya</taxon>
        <taxon>Ascomycota</taxon>
        <taxon>Pezizomycotina</taxon>
        <taxon>Sordariomycetes</taxon>
        <taxon>Hypocreomycetidae</taxon>
        <taxon>Hypocreales</taxon>
        <taxon>Nectriaceae</taxon>
        <taxon>Cylindrodendrum</taxon>
    </lineage>
</organism>
<dbReference type="EMBL" id="JAANBB010000395">
    <property type="protein sequence ID" value="KAF7543038.1"/>
    <property type="molecule type" value="Genomic_DNA"/>
</dbReference>
<keyword evidence="3" id="KW-1185">Reference proteome</keyword>
<proteinExistence type="predicted"/>
<dbReference type="AlphaFoldDB" id="A0A9P5H5W2"/>
<evidence type="ECO:0000256" key="1">
    <source>
        <dbReference type="SAM" id="MobiDB-lite"/>
    </source>
</evidence>
<name>A0A9P5H5W2_9HYPO</name>
<sequence length="175" mass="18691">MIAQAIDNIGRRSGETLRSTSEARGLAHGGARWKMELPSRLRSQAGWALQATGLSAAAPLVCDSEAWGGEGFITKCTLLTTKTLGLCGCPGGMAPENNPPLKPLPEHHPGLVSAGQGSHPFSDVPQSRASHTSETLLVSQLDAPRPHWTSQLFWGRNPRVRQPPGFPNPVSQYPT</sequence>
<dbReference type="Proteomes" id="UP000722485">
    <property type="component" value="Unassembled WGS sequence"/>
</dbReference>
<feature type="region of interest" description="Disordered" evidence="1">
    <location>
        <begin position="155"/>
        <end position="175"/>
    </location>
</feature>
<evidence type="ECO:0000313" key="3">
    <source>
        <dbReference type="Proteomes" id="UP000722485"/>
    </source>
</evidence>
<evidence type="ECO:0000313" key="2">
    <source>
        <dbReference type="EMBL" id="KAF7543038.1"/>
    </source>
</evidence>
<gene>
    <name evidence="2" type="ORF">G7Z17_g11071</name>
</gene>
<feature type="region of interest" description="Disordered" evidence="1">
    <location>
        <begin position="98"/>
        <end position="133"/>
    </location>
</feature>